<gene>
    <name evidence="2" type="primary">13</name>
    <name evidence="2" type="ORF">SEA_AKONI_13</name>
</gene>
<reference evidence="2 3" key="1">
    <citation type="submission" date="2019-04" db="EMBL/GenBank/DDBJ databases">
        <authorList>
            <person name="Fakhre F."/>
            <person name="Gonzalez R.M."/>
            <person name="Howells E.K."/>
            <person name="Otero L.A."/>
            <person name="Pegoraro K.N."/>
            <person name="Robichaux K.C."/>
            <person name="Rodier A."/>
            <person name="Sadowski C.L."/>
            <person name="Carter V.P."/>
            <person name="Gray A.D."/>
            <person name="Klein G.C."/>
            <person name="Lebosada C."/>
            <person name="Miklaszewski C.M."/>
            <person name="Sutton S.N."/>
            <person name="Pollenz R.S."/>
            <person name="Garlena R.A."/>
            <person name="Russell D.A."/>
            <person name="Pope W.H."/>
            <person name="Jacobs-Sera D."/>
            <person name="Hatfull G.F."/>
        </authorList>
    </citation>
    <scope>NUCLEOTIDE SEQUENCE [LARGE SCALE GENOMIC DNA]</scope>
</reference>
<feature type="region of interest" description="Disordered" evidence="1">
    <location>
        <begin position="26"/>
        <end position="46"/>
    </location>
</feature>
<dbReference type="EMBL" id="MK757449">
    <property type="protein sequence ID" value="QCG78299.1"/>
    <property type="molecule type" value="Genomic_DNA"/>
</dbReference>
<dbReference type="KEGG" id="vg:55615752"/>
<dbReference type="Proteomes" id="UP000298784">
    <property type="component" value="Segment"/>
</dbReference>
<sequence>MQFNWCEYVWYESGEKYRCNQLKGHKPENVHTSEGGKLHVEPSPKA</sequence>
<proteinExistence type="predicted"/>
<protein>
    <submittedName>
        <fullName evidence="2">Uncharacterized protein</fullName>
    </submittedName>
</protein>
<accession>A0A4D6T858</accession>
<evidence type="ECO:0000256" key="1">
    <source>
        <dbReference type="SAM" id="MobiDB-lite"/>
    </source>
</evidence>
<keyword evidence="3" id="KW-1185">Reference proteome</keyword>
<name>A0A4D6T858_9CAUD</name>
<organism evidence="2 3">
    <name type="scientific">Microbacterium phage Akoni</name>
    <dbReference type="NCBI Taxonomy" id="2565510"/>
    <lineage>
        <taxon>Viruses</taxon>
        <taxon>Duplodnaviria</taxon>
        <taxon>Heunggongvirae</taxon>
        <taxon>Uroviricota</taxon>
        <taxon>Caudoviricetes</taxon>
        <taxon>Eekayvirinae</taxon>
        <taxon>Akonivirus</taxon>
        <taxon>Akonivirus akoni</taxon>
    </lineage>
</organism>
<dbReference type="GeneID" id="55615752"/>
<evidence type="ECO:0000313" key="3">
    <source>
        <dbReference type="Proteomes" id="UP000298784"/>
    </source>
</evidence>
<evidence type="ECO:0000313" key="2">
    <source>
        <dbReference type="EMBL" id="QCG78299.1"/>
    </source>
</evidence>
<dbReference type="RefSeq" id="YP_009845394.1">
    <property type="nucleotide sequence ID" value="NC_048761.1"/>
</dbReference>